<dbReference type="EMBL" id="KV427625">
    <property type="protein sequence ID" value="KZT06268.1"/>
    <property type="molecule type" value="Genomic_DNA"/>
</dbReference>
<gene>
    <name evidence="2" type="ORF">LAESUDRAFT_187407</name>
</gene>
<protein>
    <submittedName>
        <fullName evidence="2">Uncharacterized protein</fullName>
    </submittedName>
</protein>
<proteinExistence type="predicted"/>
<dbReference type="InParanoid" id="A0A165E5C6"/>
<dbReference type="Proteomes" id="UP000076871">
    <property type="component" value="Unassembled WGS sequence"/>
</dbReference>
<reference evidence="2 3" key="1">
    <citation type="journal article" date="2016" name="Mol. Biol. Evol.">
        <title>Comparative Genomics of Early-Diverging Mushroom-Forming Fungi Provides Insights into the Origins of Lignocellulose Decay Capabilities.</title>
        <authorList>
            <person name="Nagy L.G."/>
            <person name="Riley R."/>
            <person name="Tritt A."/>
            <person name="Adam C."/>
            <person name="Daum C."/>
            <person name="Floudas D."/>
            <person name="Sun H."/>
            <person name="Yadav J.S."/>
            <person name="Pangilinan J."/>
            <person name="Larsson K.H."/>
            <person name="Matsuura K."/>
            <person name="Barry K."/>
            <person name="Labutti K."/>
            <person name="Kuo R."/>
            <person name="Ohm R.A."/>
            <person name="Bhattacharya S.S."/>
            <person name="Shirouzu T."/>
            <person name="Yoshinaga Y."/>
            <person name="Martin F.M."/>
            <person name="Grigoriev I.V."/>
            <person name="Hibbett D.S."/>
        </authorList>
    </citation>
    <scope>NUCLEOTIDE SEQUENCE [LARGE SCALE GENOMIC DNA]</scope>
    <source>
        <strain evidence="2 3">93-53</strain>
    </source>
</reference>
<evidence type="ECO:0000256" key="1">
    <source>
        <dbReference type="SAM" id="MobiDB-lite"/>
    </source>
</evidence>
<feature type="compositionally biased region" description="Basic residues" evidence="1">
    <location>
        <begin position="140"/>
        <end position="152"/>
    </location>
</feature>
<evidence type="ECO:0000313" key="3">
    <source>
        <dbReference type="Proteomes" id="UP000076871"/>
    </source>
</evidence>
<dbReference type="RefSeq" id="XP_040764008.1">
    <property type="nucleotide sequence ID" value="XM_040901505.1"/>
</dbReference>
<evidence type="ECO:0000313" key="2">
    <source>
        <dbReference type="EMBL" id="KZT06268.1"/>
    </source>
</evidence>
<name>A0A165E5C6_9APHY</name>
<accession>A0A165E5C6</accession>
<keyword evidence="3" id="KW-1185">Reference proteome</keyword>
<organism evidence="2 3">
    <name type="scientific">Laetiporus sulphureus 93-53</name>
    <dbReference type="NCBI Taxonomy" id="1314785"/>
    <lineage>
        <taxon>Eukaryota</taxon>
        <taxon>Fungi</taxon>
        <taxon>Dikarya</taxon>
        <taxon>Basidiomycota</taxon>
        <taxon>Agaricomycotina</taxon>
        <taxon>Agaricomycetes</taxon>
        <taxon>Polyporales</taxon>
        <taxon>Laetiporus</taxon>
    </lineage>
</organism>
<feature type="region of interest" description="Disordered" evidence="1">
    <location>
        <begin position="123"/>
        <end position="157"/>
    </location>
</feature>
<sequence length="186" mass="21258">MPRTARAPIEFEPYSWGRGTSDLAFAFKEMYYSPNKLVCRLRHHYHVGRKAECQIYKGQHALITDPQFTLNRCFSQVDASTKKRYHAIGNGREESNVPTSTNRVNTIFVSKSQAILQNSKYPLASKPPTLQRKDIDERSHKIKHKGQRRSTKSPKITEEQSFVLDLVKSGKSVFFTGSAGMSKTYK</sequence>
<dbReference type="GeneID" id="63818537"/>
<dbReference type="AlphaFoldDB" id="A0A165E5C6"/>
<dbReference type="OrthoDB" id="2756165at2759"/>